<organism evidence="1 2">
    <name type="scientific">Hypoxylon rubiginosum</name>
    <dbReference type="NCBI Taxonomy" id="110542"/>
    <lineage>
        <taxon>Eukaryota</taxon>
        <taxon>Fungi</taxon>
        <taxon>Dikarya</taxon>
        <taxon>Ascomycota</taxon>
        <taxon>Pezizomycotina</taxon>
        <taxon>Sordariomycetes</taxon>
        <taxon>Xylariomycetidae</taxon>
        <taxon>Xylariales</taxon>
        <taxon>Hypoxylaceae</taxon>
        <taxon>Hypoxylon</taxon>
    </lineage>
</organism>
<protein>
    <submittedName>
        <fullName evidence="1">Uncharacterized protein</fullName>
    </submittedName>
</protein>
<name>A0ACC0CR31_9PEZI</name>
<evidence type="ECO:0000313" key="2">
    <source>
        <dbReference type="Proteomes" id="UP001497680"/>
    </source>
</evidence>
<keyword evidence="2" id="KW-1185">Reference proteome</keyword>
<sequence>MTAVLRWLAALRGSQQIPWQDEDKIESLEALLEENTETCQSARSREGSGKWWTLTLLNCMFFGGSVILYIATWAKHSERNACLKATSTYSPVLEEVHMPLANTLLNGTLWLGDDPLIWRGLPNSDEANEAWNSFERVKPIALTRGQIVAMGKDPATVAKFNDEYWGLGDDAYVGALDFFHQVHCLNVLRKETFRYWNKAGETVPEWNEIHWIHIQHCLGMIMEHLLCNADTGFLTYNWMEHELHPFPDMSVRKQCRDWHQLADYRDAHGVNLTKYVEWIKPDGVTELQQHPDWWKHRGEHDKGHYANGTEIET</sequence>
<dbReference type="Proteomes" id="UP001497680">
    <property type="component" value="Unassembled WGS sequence"/>
</dbReference>
<dbReference type="EMBL" id="MU394360">
    <property type="protein sequence ID" value="KAI6082922.1"/>
    <property type="molecule type" value="Genomic_DNA"/>
</dbReference>
<reference evidence="1 2" key="1">
    <citation type="journal article" date="2022" name="New Phytol.">
        <title>Ecological generalism drives hyperdiversity of secondary metabolite gene clusters in xylarialean endophytes.</title>
        <authorList>
            <person name="Franco M.E.E."/>
            <person name="Wisecaver J.H."/>
            <person name="Arnold A.E."/>
            <person name="Ju Y.M."/>
            <person name="Slot J.C."/>
            <person name="Ahrendt S."/>
            <person name="Moore L.P."/>
            <person name="Eastman K.E."/>
            <person name="Scott K."/>
            <person name="Konkel Z."/>
            <person name="Mondo S.J."/>
            <person name="Kuo A."/>
            <person name="Hayes R.D."/>
            <person name="Haridas S."/>
            <person name="Andreopoulos B."/>
            <person name="Riley R."/>
            <person name="LaButti K."/>
            <person name="Pangilinan J."/>
            <person name="Lipzen A."/>
            <person name="Amirebrahimi M."/>
            <person name="Yan J."/>
            <person name="Adam C."/>
            <person name="Keymanesh K."/>
            <person name="Ng V."/>
            <person name="Louie K."/>
            <person name="Northen T."/>
            <person name="Drula E."/>
            <person name="Henrissat B."/>
            <person name="Hsieh H.M."/>
            <person name="Youens-Clark K."/>
            <person name="Lutzoni F."/>
            <person name="Miadlikowska J."/>
            <person name="Eastwood D.C."/>
            <person name="Hamelin R.C."/>
            <person name="Grigoriev I.V."/>
            <person name="U'Ren J.M."/>
        </authorList>
    </citation>
    <scope>NUCLEOTIDE SEQUENCE [LARGE SCALE GENOMIC DNA]</scope>
    <source>
        <strain evidence="1 2">ER1909</strain>
    </source>
</reference>
<evidence type="ECO:0000313" key="1">
    <source>
        <dbReference type="EMBL" id="KAI6082922.1"/>
    </source>
</evidence>
<accession>A0ACC0CR31</accession>
<gene>
    <name evidence="1" type="ORF">F4821DRAFT_281382</name>
</gene>
<comment type="caution">
    <text evidence="1">The sequence shown here is derived from an EMBL/GenBank/DDBJ whole genome shotgun (WGS) entry which is preliminary data.</text>
</comment>
<proteinExistence type="predicted"/>